<organism evidence="5 6">
    <name type="scientific">Acinetobacter marinus</name>
    <dbReference type="NCBI Taxonomy" id="281375"/>
    <lineage>
        <taxon>Bacteria</taxon>
        <taxon>Pseudomonadati</taxon>
        <taxon>Pseudomonadota</taxon>
        <taxon>Gammaproteobacteria</taxon>
        <taxon>Moraxellales</taxon>
        <taxon>Moraxellaceae</taxon>
        <taxon>Acinetobacter</taxon>
    </lineage>
</organism>
<feature type="chain" id="PRO_5017377813" evidence="4">
    <location>
        <begin position="26"/>
        <end position="273"/>
    </location>
</feature>
<reference evidence="6" key="1">
    <citation type="submission" date="2016-09" db="EMBL/GenBank/DDBJ databases">
        <authorList>
            <person name="Varghese N."/>
            <person name="Submissions S."/>
        </authorList>
    </citation>
    <scope>NUCLEOTIDE SEQUENCE [LARGE SCALE GENOMIC DNA]</scope>
    <source>
        <strain evidence="6">ANC 3699</strain>
    </source>
</reference>
<dbReference type="RefSeq" id="WP_092620464.1">
    <property type="nucleotide sequence ID" value="NZ_FMYK01000007.1"/>
</dbReference>
<feature type="repeat" description="TPR" evidence="3">
    <location>
        <begin position="151"/>
        <end position="184"/>
    </location>
</feature>
<dbReference type="InterPro" id="IPR013360">
    <property type="entry name" value="Pilus_4_PilW"/>
</dbReference>
<dbReference type="NCBIfam" id="TIGR02521">
    <property type="entry name" value="type_IV_pilW"/>
    <property type="match status" value="1"/>
</dbReference>
<dbReference type="OrthoDB" id="129043at2"/>
<dbReference type="InterPro" id="IPR011990">
    <property type="entry name" value="TPR-like_helical_dom_sf"/>
</dbReference>
<keyword evidence="4" id="KW-0732">Signal</keyword>
<dbReference type="PANTHER" id="PTHR44186:SF1">
    <property type="entry name" value="BARDET-BIEDL SYNDROME 4 PROTEIN"/>
    <property type="match status" value="1"/>
</dbReference>
<sequence>MNVARLRQIALKMAMLGSLVAVLSACVTTGPASKLGEKDPEKAVKLRTQLAAEYIRSNELDKAKRELDQALETNSRSVDANLMMGVLLQQEGSPSNMKKAEDYFKRAVSIDGSNAQARNNYGTYLYLLDRYPEAIAQFKIAGATLGYEQRYAALENLGRTYLKVGDTANAEKAFTQALQANRDSLIARLELAELLYFQQRFTLAGQMYEDYVRYTGQTNQGARALWIGLRLARARNDDLGMKVLVNQLRAQFPDSQEYKRYLELQHSSEAVWK</sequence>
<feature type="signal peptide" evidence="4">
    <location>
        <begin position="1"/>
        <end position="25"/>
    </location>
</feature>
<dbReference type="InterPro" id="IPR019734">
    <property type="entry name" value="TPR_rpt"/>
</dbReference>
<dbReference type="PROSITE" id="PS51257">
    <property type="entry name" value="PROKAR_LIPOPROTEIN"/>
    <property type="match status" value="1"/>
</dbReference>
<accession>A0A1G6MIU2</accession>
<dbReference type="Proteomes" id="UP000242317">
    <property type="component" value="Unassembled WGS sequence"/>
</dbReference>
<evidence type="ECO:0000256" key="2">
    <source>
        <dbReference type="ARBA" id="ARBA00022803"/>
    </source>
</evidence>
<evidence type="ECO:0000313" key="6">
    <source>
        <dbReference type="Proteomes" id="UP000242317"/>
    </source>
</evidence>
<dbReference type="EMBL" id="FMYK01000007">
    <property type="protein sequence ID" value="SDC54865.1"/>
    <property type="molecule type" value="Genomic_DNA"/>
</dbReference>
<name>A0A1G6MIU2_9GAMM</name>
<proteinExistence type="predicted"/>
<keyword evidence="2 3" id="KW-0802">TPR repeat</keyword>
<protein>
    <submittedName>
        <fullName evidence="5">Type IV pilus assembly protein PilF</fullName>
    </submittedName>
</protein>
<gene>
    <name evidence="5" type="ORF">SAMN05421749_10711</name>
</gene>
<dbReference type="SUPFAM" id="SSF81901">
    <property type="entry name" value="HCP-like"/>
    <property type="match status" value="1"/>
</dbReference>
<evidence type="ECO:0000313" key="5">
    <source>
        <dbReference type="EMBL" id="SDC54865.1"/>
    </source>
</evidence>
<dbReference type="SMART" id="SM00028">
    <property type="entry name" value="TPR"/>
    <property type="match status" value="3"/>
</dbReference>
<dbReference type="Pfam" id="PF13432">
    <property type="entry name" value="TPR_16"/>
    <property type="match status" value="2"/>
</dbReference>
<dbReference type="PROSITE" id="PS50005">
    <property type="entry name" value="TPR"/>
    <property type="match status" value="1"/>
</dbReference>
<keyword evidence="6" id="KW-1185">Reference proteome</keyword>
<dbReference type="Gene3D" id="1.25.40.10">
    <property type="entry name" value="Tetratricopeptide repeat domain"/>
    <property type="match status" value="1"/>
</dbReference>
<evidence type="ECO:0000256" key="3">
    <source>
        <dbReference type="PROSITE-ProRule" id="PRU00339"/>
    </source>
</evidence>
<dbReference type="AlphaFoldDB" id="A0A1G6MIU2"/>
<evidence type="ECO:0000256" key="4">
    <source>
        <dbReference type="SAM" id="SignalP"/>
    </source>
</evidence>
<dbReference type="PANTHER" id="PTHR44186">
    <property type="match status" value="1"/>
</dbReference>
<evidence type="ECO:0000256" key="1">
    <source>
        <dbReference type="ARBA" id="ARBA00022737"/>
    </source>
</evidence>
<keyword evidence="1" id="KW-0677">Repeat</keyword>